<dbReference type="Proteomes" id="UP001642540">
    <property type="component" value="Unassembled WGS sequence"/>
</dbReference>
<keyword evidence="3" id="KW-1185">Reference proteome</keyword>
<feature type="transmembrane region" description="Helical" evidence="1">
    <location>
        <begin position="6"/>
        <end position="27"/>
    </location>
</feature>
<evidence type="ECO:0000256" key="1">
    <source>
        <dbReference type="SAM" id="Phobius"/>
    </source>
</evidence>
<proteinExistence type="predicted"/>
<keyword evidence="1" id="KW-1133">Transmembrane helix</keyword>
<comment type="caution">
    <text evidence="2">The sequence shown here is derived from an EMBL/GenBank/DDBJ whole genome shotgun (WGS) entry which is preliminary data.</text>
</comment>
<keyword evidence="1" id="KW-0812">Transmembrane</keyword>
<keyword evidence="1" id="KW-0472">Membrane</keyword>
<feature type="transmembrane region" description="Helical" evidence="1">
    <location>
        <begin position="47"/>
        <end position="68"/>
    </location>
</feature>
<sequence length="128" mass="15069">MIPPKTFRALVFATTIAWFCGAVPFKFVTDRKGVKNIETFFTKGRTYFVYATFAVSNFYVCFIAFRLYQKVVLESEEVSLDFLVQMGYLILSYVMPVVLQINTLIMWEEIPRFFRSYLSFFREVKGNI</sequence>
<accession>A0ABP1PQ74</accession>
<evidence type="ECO:0000313" key="3">
    <source>
        <dbReference type="Proteomes" id="UP001642540"/>
    </source>
</evidence>
<evidence type="ECO:0000313" key="2">
    <source>
        <dbReference type="EMBL" id="CAL8073156.1"/>
    </source>
</evidence>
<name>A0ABP1PQ74_9HEXA</name>
<feature type="transmembrane region" description="Helical" evidence="1">
    <location>
        <begin position="88"/>
        <end position="107"/>
    </location>
</feature>
<dbReference type="EMBL" id="CAXLJM020000007">
    <property type="protein sequence ID" value="CAL8073156.1"/>
    <property type="molecule type" value="Genomic_DNA"/>
</dbReference>
<gene>
    <name evidence="2" type="ORF">ODALV1_LOCUS2517</name>
</gene>
<reference evidence="2 3" key="1">
    <citation type="submission" date="2024-08" db="EMBL/GenBank/DDBJ databases">
        <authorList>
            <person name="Cucini C."/>
            <person name="Frati F."/>
        </authorList>
    </citation>
    <scope>NUCLEOTIDE SEQUENCE [LARGE SCALE GENOMIC DNA]</scope>
</reference>
<protein>
    <submittedName>
        <fullName evidence="2">Uncharacterized protein</fullName>
    </submittedName>
</protein>
<organism evidence="2 3">
    <name type="scientific">Orchesella dallaii</name>
    <dbReference type="NCBI Taxonomy" id="48710"/>
    <lineage>
        <taxon>Eukaryota</taxon>
        <taxon>Metazoa</taxon>
        <taxon>Ecdysozoa</taxon>
        <taxon>Arthropoda</taxon>
        <taxon>Hexapoda</taxon>
        <taxon>Collembola</taxon>
        <taxon>Entomobryomorpha</taxon>
        <taxon>Entomobryoidea</taxon>
        <taxon>Orchesellidae</taxon>
        <taxon>Orchesellinae</taxon>
        <taxon>Orchesella</taxon>
    </lineage>
</organism>